<feature type="domain" description="Polysaccharide lyase family 8 C-terminal" evidence="6">
    <location>
        <begin position="662"/>
        <end position="726"/>
    </location>
</feature>
<feature type="active site" evidence="4">
    <location>
        <position position="242"/>
    </location>
</feature>
<accession>A0A8J7GPC1</accession>
<dbReference type="SUPFAM" id="SSF49863">
    <property type="entry name" value="Hyaluronate lyase-like, C-terminal domain"/>
    <property type="match status" value="1"/>
</dbReference>
<dbReference type="GO" id="GO:0005576">
    <property type="term" value="C:extracellular region"/>
    <property type="evidence" value="ECO:0007669"/>
    <property type="project" value="InterPro"/>
</dbReference>
<dbReference type="InterPro" id="IPR012970">
    <property type="entry name" value="Lyase_8_alpha_N"/>
</dbReference>
<name>A0A8J7GPC1_9ACTN</name>
<evidence type="ECO:0000259" key="7">
    <source>
        <dbReference type="Pfam" id="PF08124"/>
    </source>
</evidence>
<dbReference type="SUPFAM" id="SSF48230">
    <property type="entry name" value="Chondroitin AC/alginate lyase"/>
    <property type="match status" value="1"/>
</dbReference>
<proteinExistence type="inferred from homology"/>
<dbReference type="InterPro" id="IPR004103">
    <property type="entry name" value="Lyase_8_C"/>
</dbReference>
<dbReference type="InterPro" id="IPR011071">
    <property type="entry name" value="Lyase_8-like_C"/>
</dbReference>
<dbReference type="Pfam" id="PF08124">
    <property type="entry name" value="Lyase_8_N"/>
    <property type="match status" value="1"/>
</dbReference>
<dbReference type="GO" id="GO:0030246">
    <property type="term" value="F:carbohydrate binding"/>
    <property type="evidence" value="ECO:0007669"/>
    <property type="project" value="InterPro"/>
</dbReference>
<gene>
    <name evidence="8" type="ORF">IW245_000550</name>
</gene>
<protein>
    <submittedName>
        <fullName evidence="8">Hyaluronate lyase</fullName>
        <ecNumber evidence="8">4.2.2.1</ecNumber>
    </submittedName>
</protein>
<feature type="domain" description="Polysaccharide lyase 8 N-terminal alpha-helical" evidence="7">
    <location>
        <begin position="21"/>
        <end position="343"/>
    </location>
</feature>
<comment type="caution">
    <text evidence="8">The sequence shown here is derived from an EMBL/GenBank/DDBJ whole genome shotgun (WGS) entry which is preliminary data.</text>
</comment>
<evidence type="ECO:0000256" key="2">
    <source>
        <dbReference type="ARBA" id="ARBA00022729"/>
    </source>
</evidence>
<dbReference type="CDD" id="cd01083">
    <property type="entry name" value="GAG_Lyase"/>
    <property type="match status" value="1"/>
</dbReference>
<sequence>MGLSQTPARAADEYDTLRQRWAGLLVGTGYDPAVEPFATQLANQAQIAGQYRTAMAPTGTTALWPDLPLGSVSANVTASYRRLNVLTLAWAMPGTALTGDPGLLADIRTGLDYLGAHAYTAGGTSYNNWWDWQIGTPQTLLGILCVLADQLSGAQIATWLAAVDHYIPDSRYDSYSGTSTGANRVDLCMSTALRGILGRDAAKVALARDALSPVFPYVTAGDGFYRDGSFIQHTVIPYAGAYGAVLINALAELLSLLAGSTWAVTDPNRQIFLDTVERSYAPFLFNGLVMDGVTGRGISRGIATLDPLRIQGDDHRRGHSVINGILVLADAASPAERARWRGLAKGWYQRDYWSPPLADLTLAVPALARAKAVLDDTSVSPIAEPVGSRIFGGMDRVTHRRPGWALAISMCSTRTSFYEHGNGENVRGWHTSNGMVYTWGATTGNGQFSDAFWPTVDPYRLPGTTVSRKPLPDAAGPAWGGLMPTARWAGGATDGEYAVVGQSCQGAQSTLQAKKSWICLDDTVICLGAGITSTDGYAVESIVDNRNLGSGTGTQAFLVNGTAQLTTVGSSGTFTATSWAHNPFAGYVFPGGATIKGVREDRTGAWHDINVNGATTALSRKYLTLWVDHGTNPTNGSYAYQLMPVATSAATQARAADPGWMTILNNTRYQQAVQIPSKGVTAINYWSVPLGPIGGVMVDQPCAVLVRVTGNQATVCLADPQQNVGEVTLTWNRAVSAVTSRDSTVTVVSTGASLVLKVTTAGSAGATHKATVTLS</sequence>
<evidence type="ECO:0000259" key="5">
    <source>
        <dbReference type="Pfam" id="PF02278"/>
    </source>
</evidence>
<evidence type="ECO:0000313" key="9">
    <source>
        <dbReference type="Proteomes" id="UP000622552"/>
    </source>
</evidence>
<dbReference type="InterPro" id="IPR014718">
    <property type="entry name" value="GH-type_carb-bd"/>
</dbReference>
<organism evidence="8 9">
    <name type="scientific">Longispora fulva</name>
    <dbReference type="NCBI Taxonomy" id="619741"/>
    <lineage>
        <taxon>Bacteria</taxon>
        <taxon>Bacillati</taxon>
        <taxon>Actinomycetota</taxon>
        <taxon>Actinomycetes</taxon>
        <taxon>Micromonosporales</taxon>
        <taxon>Micromonosporaceae</taxon>
        <taxon>Longispora</taxon>
    </lineage>
</organism>
<dbReference type="PANTHER" id="PTHR38481">
    <property type="entry name" value="HYALURONATE LYASE"/>
    <property type="match status" value="1"/>
</dbReference>
<feature type="active site" evidence="4">
    <location>
        <position position="296"/>
    </location>
</feature>
<keyword evidence="9" id="KW-1185">Reference proteome</keyword>
<dbReference type="EC" id="4.2.2.1" evidence="8"/>
<dbReference type="InterPro" id="IPR003159">
    <property type="entry name" value="Lyase_8_central_dom"/>
</dbReference>
<dbReference type="Pfam" id="PF02884">
    <property type="entry name" value="Lyase_8_C"/>
    <property type="match status" value="1"/>
</dbReference>
<dbReference type="Pfam" id="PF02278">
    <property type="entry name" value="Lyase_8"/>
    <property type="match status" value="1"/>
</dbReference>
<feature type="domain" description="Polysaccharide lyase family 8 central" evidence="5">
    <location>
        <begin position="389"/>
        <end position="646"/>
    </location>
</feature>
<dbReference type="SUPFAM" id="SSF74650">
    <property type="entry name" value="Galactose mutarotase-like"/>
    <property type="match status" value="1"/>
</dbReference>
<dbReference type="EMBL" id="JADOUF010000001">
    <property type="protein sequence ID" value="MBG6134356.1"/>
    <property type="molecule type" value="Genomic_DNA"/>
</dbReference>
<dbReference type="Gene3D" id="2.70.98.10">
    <property type="match status" value="1"/>
</dbReference>
<dbReference type="PANTHER" id="PTHR38481:SF1">
    <property type="entry name" value="HYALURONATE LYASE"/>
    <property type="match status" value="1"/>
</dbReference>
<keyword evidence="3 8" id="KW-0456">Lyase</keyword>
<comment type="similarity">
    <text evidence="1">Belongs to the polysaccharide lyase 8 family.</text>
</comment>
<dbReference type="InterPro" id="IPR011013">
    <property type="entry name" value="Gal_mutarotase_sf_dom"/>
</dbReference>
<dbReference type="Proteomes" id="UP000622552">
    <property type="component" value="Unassembled WGS sequence"/>
</dbReference>
<evidence type="ECO:0000256" key="1">
    <source>
        <dbReference type="ARBA" id="ARBA00006699"/>
    </source>
</evidence>
<evidence type="ECO:0000313" key="8">
    <source>
        <dbReference type="EMBL" id="MBG6134356.1"/>
    </source>
</evidence>
<dbReference type="GO" id="GO:0030340">
    <property type="term" value="F:hyaluronate lyase activity"/>
    <property type="evidence" value="ECO:0007669"/>
    <property type="project" value="UniProtKB-EC"/>
</dbReference>
<evidence type="ECO:0000256" key="4">
    <source>
        <dbReference type="PIRSR" id="PIRSR638970-1"/>
    </source>
</evidence>
<dbReference type="AlphaFoldDB" id="A0A8J7GPC1"/>
<evidence type="ECO:0000259" key="6">
    <source>
        <dbReference type="Pfam" id="PF02884"/>
    </source>
</evidence>
<feature type="active site" evidence="4">
    <location>
        <position position="233"/>
    </location>
</feature>
<reference evidence="8" key="1">
    <citation type="submission" date="2020-11" db="EMBL/GenBank/DDBJ databases">
        <title>Sequencing the genomes of 1000 actinobacteria strains.</title>
        <authorList>
            <person name="Klenk H.-P."/>
        </authorList>
    </citation>
    <scope>NUCLEOTIDE SEQUENCE</scope>
    <source>
        <strain evidence="8">DSM 45356</strain>
    </source>
</reference>
<dbReference type="Gene3D" id="1.50.10.100">
    <property type="entry name" value="Chondroitin AC/alginate lyase"/>
    <property type="match status" value="1"/>
</dbReference>
<dbReference type="Gene3D" id="2.60.220.10">
    <property type="entry name" value="Polysaccharide lyase family 8-like, C-terminal"/>
    <property type="match status" value="1"/>
</dbReference>
<dbReference type="RefSeq" id="WP_307788859.1">
    <property type="nucleotide sequence ID" value="NZ_JADOUF010000001.1"/>
</dbReference>
<keyword evidence="2" id="KW-0732">Signal</keyword>
<dbReference type="InterPro" id="IPR038970">
    <property type="entry name" value="Lyase_8"/>
</dbReference>
<evidence type="ECO:0000256" key="3">
    <source>
        <dbReference type="ARBA" id="ARBA00023239"/>
    </source>
</evidence>
<dbReference type="GO" id="GO:0005975">
    <property type="term" value="P:carbohydrate metabolic process"/>
    <property type="evidence" value="ECO:0007669"/>
    <property type="project" value="InterPro"/>
</dbReference>
<dbReference type="InterPro" id="IPR008929">
    <property type="entry name" value="Chondroitin_lyas"/>
</dbReference>